<dbReference type="GO" id="GO:0005829">
    <property type="term" value="C:cytosol"/>
    <property type="evidence" value="ECO:0007669"/>
    <property type="project" value="TreeGrafter"/>
</dbReference>
<dbReference type="GO" id="GO:0000156">
    <property type="term" value="F:phosphorelay response regulator activity"/>
    <property type="evidence" value="ECO:0007669"/>
    <property type="project" value="TreeGrafter"/>
</dbReference>
<protein>
    <submittedName>
        <fullName evidence="6">Two-component response regulator</fullName>
    </submittedName>
</protein>
<evidence type="ECO:0000256" key="4">
    <source>
        <dbReference type="PROSITE-ProRule" id="PRU00169"/>
    </source>
</evidence>
<proteinExistence type="predicted"/>
<dbReference type="Pfam" id="PF00072">
    <property type="entry name" value="Response_reg"/>
    <property type="match status" value="1"/>
</dbReference>
<dbReference type="PANTHER" id="PTHR48111:SF40">
    <property type="entry name" value="PHOSPHATE REGULON TRANSCRIPTIONAL REGULATORY PROTEIN PHOB"/>
    <property type="match status" value="1"/>
</dbReference>
<gene>
    <name evidence="6" type="ORF">A6F68_01206</name>
</gene>
<dbReference type="GO" id="GO:0000976">
    <property type="term" value="F:transcription cis-regulatory region binding"/>
    <property type="evidence" value="ECO:0007669"/>
    <property type="project" value="TreeGrafter"/>
</dbReference>
<dbReference type="KEGG" id="ado:A6F68_01206"/>
<dbReference type="PROSITE" id="PS50110">
    <property type="entry name" value="RESPONSE_REGULATORY"/>
    <property type="match status" value="1"/>
</dbReference>
<dbReference type="InterPro" id="IPR039420">
    <property type="entry name" value="WalR-like"/>
</dbReference>
<dbReference type="AlphaFoldDB" id="A0A1B2AC44"/>
<dbReference type="InterPro" id="IPR001789">
    <property type="entry name" value="Sig_transdc_resp-reg_receiver"/>
</dbReference>
<evidence type="ECO:0000259" key="5">
    <source>
        <dbReference type="PROSITE" id="PS50110"/>
    </source>
</evidence>
<feature type="modified residue" description="4-aspartylphosphate" evidence="4">
    <location>
        <position position="68"/>
    </location>
</feature>
<dbReference type="GO" id="GO:0032993">
    <property type="term" value="C:protein-DNA complex"/>
    <property type="evidence" value="ECO:0007669"/>
    <property type="project" value="TreeGrafter"/>
</dbReference>
<reference evidence="6 7" key="1">
    <citation type="submission" date="2016-07" db="EMBL/GenBank/DDBJ databases">
        <title>Complete genome sequence of Altererythrobacter dongtanensis KCTC 22672, a type strain with esterase isolated from tidal flat.</title>
        <authorList>
            <person name="Cheng H."/>
            <person name="Wu Y.-H."/>
            <person name="Zhou P."/>
            <person name="Huo Y.-Y."/>
            <person name="Wang C.-S."/>
            <person name="Xu X.-W."/>
        </authorList>
    </citation>
    <scope>NUCLEOTIDE SEQUENCE [LARGE SCALE GENOMIC DNA]</scope>
    <source>
        <strain evidence="6 7">KCTC 22672</strain>
    </source>
</reference>
<evidence type="ECO:0000256" key="3">
    <source>
        <dbReference type="ARBA" id="ARBA00023125"/>
    </source>
</evidence>
<dbReference type="InterPro" id="IPR011006">
    <property type="entry name" value="CheY-like_superfamily"/>
</dbReference>
<dbReference type="PATRIC" id="fig|692370.5.peg.1222"/>
<dbReference type="Proteomes" id="UP000092932">
    <property type="component" value="Chromosome"/>
</dbReference>
<keyword evidence="3" id="KW-0238">DNA-binding</keyword>
<name>A0A1B2AC44_9SPHN</name>
<dbReference type="EMBL" id="CP016591">
    <property type="protein sequence ID" value="ANY19723.1"/>
    <property type="molecule type" value="Genomic_DNA"/>
</dbReference>
<dbReference type="PANTHER" id="PTHR48111">
    <property type="entry name" value="REGULATOR OF RPOS"/>
    <property type="match status" value="1"/>
</dbReference>
<feature type="domain" description="Response regulatory" evidence="5">
    <location>
        <begin position="18"/>
        <end position="132"/>
    </location>
</feature>
<dbReference type="Gene3D" id="3.40.50.2300">
    <property type="match status" value="1"/>
</dbReference>
<dbReference type="STRING" id="692370.A6F68_01206"/>
<keyword evidence="1 4" id="KW-0597">Phosphoprotein</keyword>
<evidence type="ECO:0000256" key="1">
    <source>
        <dbReference type="ARBA" id="ARBA00022553"/>
    </source>
</evidence>
<keyword evidence="2" id="KW-0902">Two-component regulatory system</keyword>
<accession>A0A1B2AC44</accession>
<dbReference type="GO" id="GO:0006355">
    <property type="term" value="P:regulation of DNA-templated transcription"/>
    <property type="evidence" value="ECO:0007669"/>
    <property type="project" value="TreeGrafter"/>
</dbReference>
<evidence type="ECO:0000313" key="7">
    <source>
        <dbReference type="Proteomes" id="UP000092932"/>
    </source>
</evidence>
<evidence type="ECO:0000313" key="6">
    <source>
        <dbReference type="EMBL" id="ANY19723.1"/>
    </source>
</evidence>
<dbReference type="SMART" id="SM00448">
    <property type="entry name" value="REC"/>
    <property type="match status" value="1"/>
</dbReference>
<dbReference type="SUPFAM" id="SSF52172">
    <property type="entry name" value="CheY-like"/>
    <property type="match status" value="1"/>
</dbReference>
<keyword evidence="7" id="KW-1185">Reference proteome</keyword>
<sequence length="155" mass="16487">MRMSKSAKKRNPGKKLGDILLVEDDALIAVALEGSLLDAGAKSVKICTTTEDALAALREHKPDGLVLDVHLADRDDGWAIAELVNSVGPKPPRIVFSTGSPQDIPAEIAELGPVLQKPYDHAELIDALCRPPREGLIARLRDALGKGEPEPTSAS</sequence>
<organism evidence="6 7">
    <name type="scientific">Tsuneonella dongtanensis</name>
    <dbReference type="NCBI Taxonomy" id="692370"/>
    <lineage>
        <taxon>Bacteria</taxon>
        <taxon>Pseudomonadati</taxon>
        <taxon>Pseudomonadota</taxon>
        <taxon>Alphaproteobacteria</taxon>
        <taxon>Sphingomonadales</taxon>
        <taxon>Erythrobacteraceae</taxon>
        <taxon>Tsuneonella</taxon>
    </lineage>
</organism>
<evidence type="ECO:0000256" key="2">
    <source>
        <dbReference type="ARBA" id="ARBA00023012"/>
    </source>
</evidence>